<feature type="compositionally biased region" description="Low complexity" evidence="4">
    <location>
        <begin position="1082"/>
        <end position="1098"/>
    </location>
</feature>
<feature type="region of interest" description="Disordered" evidence="4">
    <location>
        <begin position="714"/>
        <end position="733"/>
    </location>
</feature>
<feature type="compositionally biased region" description="Low complexity" evidence="4">
    <location>
        <begin position="494"/>
        <end position="507"/>
    </location>
</feature>
<dbReference type="InterPro" id="IPR019354">
    <property type="entry name" value="SMG8-like"/>
</dbReference>
<dbReference type="OrthoDB" id="550214at2759"/>
<evidence type="ECO:0000256" key="3">
    <source>
        <dbReference type="ARBA" id="ARBA00029509"/>
    </source>
</evidence>
<feature type="compositionally biased region" description="Polar residues" evidence="4">
    <location>
        <begin position="831"/>
        <end position="847"/>
    </location>
</feature>
<sequence length="1300" mass="139120">MNTLLKCSEARLGILFDHSIPKCSTEHMDLFLIVGIYGRSHSENQHLISRLSAETLWQDQPTCCLPPLALPHVKDRLLKAFLDEQKRILYISTCTTVSPSDFNKVHNEMPTNIGGLGDYKGLHQDCLMIGEGVESQLKLLQLFMMCHVVLMIQPDPELNTQWLSQLRMCRTAWGVLTKSAAKLMKRKGVERSSDKNVPAESEVLGTRTVRQSEGVNSHTAPAADKVLALLMSRSSKPPAVLSLVYQATSGVTAPQVKVLDSMVSKLLRLDTAGRQASGKPARHVSKAGPPNPAGSPVLWEVHDTMAALPVPPLTVSATLTSCCLSELIIDAECRELDQFSNLLDLPSMANLVEAYCTGGANLDTVHSCEVSAEHGLERLRLLVKECHQKLLTGRSLASTEEVGLSAGAPSVAGVKSAATQVLEVWTSLSTYMERGFVKVCEQNLSDSPTTELKSVALSQSQPEDQDPSPQSLPESQKRGQGAQAVDRSEDVRVGGRTLMRTGMRGMGAESQSHVEEDENASECGGEEEGVHSVRGEEDAGADKLMRCLDTSLEGVMQSACLRVQQCSNLLYNFSLKKSEKAVQAASKAYLMGLPQRYSTKAHRAALYRAQHLLSGWARGPAKGQASRQLKEVCETLWRQGRQQCEAVSVTGRPCILEAGHNANGSLRDGREGQGVSHQSGFLVTRSTVTGKIQKTIPDEFSVHQANRFEVHAVSEASKQDLPTSETASKAKVQTGVSVGAPAEQPAGGVQSKDVSLHSSQGVALNVQSKADGVVQQLGHWLSLTVMGPASTYDERRGIQQPGLQPSGKLFPLILQLPIKEPVASPNEPAHQRNSGRQQTHSRASQAAESFPSLSEAVSKKADRGGQKQGRSKPHSKTPATKTLQLGSQKGAAADDVHQYREQSLCEMISQVWPGTLEHTPAAHLVSGLLPTSNTVTLSAATSVPPTGSAMVHARNSAWSSGVKHTEPLLGPTSKGSLVAGKRDIPAPGGSGLTQAVVAPSGPILILQVAVEYESLDGRRFFPSPQQLGVDAKGATTQRPGQSKSGLSSAALARFLLTEDLPIFLEASTSNPGQPAHTPLLKQQQIPPSSNQPNQASPSDVSGHPTSLAVLRRIWVVTPPSSQALFCSKPIVEMKQCSPLLLEPEAALATIEAQSSIPAYGHASIKSTNADKGVREEVGISAAALVQSDVVHPQVRSSTNSGNQGEARSTTPLLCELQYKPGSEMKLPPDCFCVITLPNVYAAPYSWLAPSAAGKISNTSSSKESSVTQTSPPLLPIFPLKDNWPFSARLLKGTLLYPNAQ</sequence>
<feature type="compositionally biased region" description="Acidic residues" evidence="4">
    <location>
        <begin position="515"/>
        <end position="527"/>
    </location>
</feature>
<accession>A0A250XKB2</accession>
<organism evidence="5 6">
    <name type="scientific">Chlamydomonas eustigma</name>
    <dbReference type="NCBI Taxonomy" id="1157962"/>
    <lineage>
        <taxon>Eukaryota</taxon>
        <taxon>Viridiplantae</taxon>
        <taxon>Chlorophyta</taxon>
        <taxon>core chlorophytes</taxon>
        <taxon>Chlorophyceae</taxon>
        <taxon>CS clade</taxon>
        <taxon>Chlamydomonadales</taxon>
        <taxon>Chlamydomonadaceae</taxon>
        <taxon>Chlamydomonas</taxon>
    </lineage>
</organism>
<comment type="similarity">
    <text evidence="1">Belongs to the SMG8 family.</text>
</comment>
<feature type="compositionally biased region" description="Polar residues" evidence="4">
    <location>
        <begin position="1034"/>
        <end position="1045"/>
    </location>
</feature>
<dbReference type="PANTHER" id="PTHR13091:SF0">
    <property type="entry name" value="NONSENSE-MEDIATED MRNA DECAY FACTOR SMG8"/>
    <property type="match status" value="1"/>
</dbReference>
<keyword evidence="6" id="KW-1185">Reference proteome</keyword>
<feature type="compositionally biased region" description="Polar residues" evidence="4">
    <location>
        <begin position="877"/>
        <end position="887"/>
    </location>
</feature>
<dbReference type="Pfam" id="PF10220">
    <property type="entry name" value="Smg8_Smg9"/>
    <property type="match status" value="1"/>
</dbReference>
<gene>
    <name evidence="5" type="ORF">CEUSTIGMA_g10794.t1</name>
</gene>
<dbReference type="Proteomes" id="UP000232323">
    <property type="component" value="Unassembled WGS sequence"/>
</dbReference>
<comment type="caution">
    <text evidence="5">The sequence shown here is derived from an EMBL/GenBank/DDBJ whole genome shotgun (WGS) entry which is preliminary data.</text>
</comment>
<evidence type="ECO:0000313" key="6">
    <source>
        <dbReference type="Proteomes" id="UP000232323"/>
    </source>
</evidence>
<evidence type="ECO:0000256" key="1">
    <source>
        <dbReference type="ARBA" id="ARBA00006443"/>
    </source>
</evidence>
<feature type="compositionally biased region" description="Low complexity" evidence="4">
    <location>
        <begin position="457"/>
        <end position="473"/>
    </location>
</feature>
<keyword evidence="2" id="KW-0866">Nonsense-mediated mRNA decay</keyword>
<feature type="region of interest" description="Disordered" evidence="4">
    <location>
        <begin position="1021"/>
        <end position="1045"/>
    </location>
</feature>
<evidence type="ECO:0000313" key="5">
    <source>
        <dbReference type="EMBL" id="GAX83369.1"/>
    </source>
</evidence>
<feature type="compositionally biased region" description="Basic and acidic residues" evidence="4">
    <location>
        <begin position="528"/>
        <end position="537"/>
    </location>
</feature>
<feature type="region of interest" description="Disordered" evidence="4">
    <location>
        <begin position="450"/>
        <end position="537"/>
    </location>
</feature>
<dbReference type="STRING" id="1157962.A0A250XKB2"/>
<dbReference type="GO" id="GO:0000184">
    <property type="term" value="P:nuclear-transcribed mRNA catabolic process, nonsense-mediated decay"/>
    <property type="evidence" value="ECO:0007669"/>
    <property type="project" value="UniProtKB-KW"/>
</dbReference>
<protein>
    <recommendedName>
        <fullName evidence="3">Nonsense-mediated mRNA decay factor SMG8</fullName>
    </recommendedName>
</protein>
<evidence type="ECO:0000256" key="2">
    <source>
        <dbReference type="ARBA" id="ARBA00023161"/>
    </source>
</evidence>
<feature type="region of interest" description="Disordered" evidence="4">
    <location>
        <begin position="1066"/>
        <end position="1103"/>
    </location>
</feature>
<feature type="region of interest" description="Disordered" evidence="4">
    <location>
        <begin position="822"/>
        <end position="895"/>
    </location>
</feature>
<dbReference type="EMBL" id="BEGY01000097">
    <property type="protein sequence ID" value="GAX83369.1"/>
    <property type="molecule type" value="Genomic_DNA"/>
</dbReference>
<dbReference type="PANTHER" id="PTHR13091">
    <property type="entry name" value="AMPLIFIED IN BREAST CANCER 2-RELATED"/>
    <property type="match status" value="1"/>
</dbReference>
<evidence type="ECO:0000256" key="4">
    <source>
        <dbReference type="SAM" id="MobiDB-lite"/>
    </source>
</evidence>
<proteinExistence type="inferred from homology"/>
<name>A0A250XKB2_9CHLO</name>
<reference evidence="5 6" key="1">
    <citation type="submission" date="2017-08" db="EMBL/GenBank/DDBJ databases">
        <title>Acidophilic green algal genome provides insights into adaptation to an acidic environment.</title>
        <authorList>
            <person name="Hirooka S."/>
            <person name="Hirose Y."/>
            <person name="Kanesaki Y."/>
            <person name="Higuchi S."/>
            <person name="Fujiwara T."/>
            <person name="Onuma R."/>
            <person name="Era A."/>
            <person name="Ohbayashi R."/>
            <person name="Uzuka A."/>
            <person name="Nozaki H."/>
            <person name="Yoshikawa H."/>
            <person name="Miyagishima S.Y."/>
        </authorList>
    </citation>
    <scope>NUCLEOTIDE SEQUENCE [LARGE SCALE GENOMIC DNA]</scope>
    <source>
        <strain evidence="5 6">NIES-2499</strain>
    </source>
</reference>